<dbReference type="EMBL" id="JARK01001560">
    <property type="protein sequence ID" value="EYB90026.1"/>
    <property type="molecule type" value="Genomic_DNA"/>
</dbReference>
<keyword evidence="5" id="KW-0175">Coiled coil</keyword>
<evidence type="ECO:0000313" key="6">
    <source>
        <dbReference type="EMBL" id="EYB90026.1"/>
    </source>
</evidence>
<dbReference type="InterPro" id="IPR033891">
    <property type="entry name" value="TTC38"/>
</dbReference>
<dbReference type="InterPro" id="IPR011990">
    <property type="entry name" value="TPR-like_helical_dom_sf"/>
</dbReference>
<dbReference type="AlphaFoldDB" id="A0A016SI92"/>
<dbReference type="Proteomes" id="UP000024635">
    <property type="component" value="Unassembled WGS sequence"/>
</dbReference>
<dbReference type="SUPFAM" id="SSF48452">
    <property type="entry name" value="TPR-like"/>
    <property type="match status" value="1"/>
</dbReference>
<evidence type="ECO:0000256" key="3">
    <source>
        <dbReference type="ARBA" id="ARBA00022737"/>
    </source>
</evidence>
<dbReference type="PANTHER" id="PTHR16263">
    <property type="entry name" value="TETRATRICOPEPTIDE REPEAT PROTEIN 38"/>
    <property type="match status" value="1"/>
</dbReference>
<dbReference type="CDD" id="cd05804">
    <property type="entry name" value="StaR_like"/>
    <property type="match status" value="1"/>
</dbReference>
<dbReference type="PANTHER" id="PTHR16263:SF4">
    <property type="entry name" value="TETRATRICOPEPTIDE REPEAT PROTEIN 38"/>
    <property type="match status" value="1"/>
</dbReference>
<feature type="coiled-coil region" evidence="5">
    <location>
        <begin position="112"/>
        <end position="139"/>
    </location>
</feature>
<comment type="caution">
    <text evidence="6">The sequence shown here is derived from an EMBL/GenBank/DDBJ whole genome shotgun (WGS) entry which is preliminary data.</text>
</comment>
<evidence type="ECO:0000256" key="1">
    <source>
        <dbReference type="ARBA" id="ARBA00005857"/>
    </source>
</evidence>
<comment type="similarity">
    <text evidence="1">Belongs to the TTC38 family.</text>
</comment>
<evidence type="ECO:0000256" key="4">
    <source>
        <dbReference type="ARBA" id="ARBA00022803"/>
    </source>
</evidence>
<evidence type="ECO:0000256" key="5">
    <source>
        <dbReference type="SAM" id="Coils"/>
    </source>
</evidence>
<evidence type="ECO:0000256" key="2">
    <source>
        <dbReference type="ARBA" id="ARBA00019992"/>
    </source>
</evidence>
<organism evidence="6 7">
    <name type="scientific">Ancylostoma ceylanicum</name>
    <dbReference type="NCBI Taxonomy" id="53326"/>
    <lineage>
        <taxon>Eukaryota</taxon>
        <taxon>Metazoa</taxon>
        <taxon>Ecdysozoa</taxon>
        <taxon>Nematoda</taxon>
        <taxon>Chromadorea</taxon>
        <taxon>Rhabditida</taxon>
        <taxon>Rhabditina</taxon>
        <taxon>Rhabditomorpha</taxon>
        <taxon>Strongyloidea</taxon>
        <taxon>Ancylostomatidae</taxon>
        <taxon>Ancylostomatinae</taxon>
        <taxon>Ancylostoma</taxon>
    </lineage>
</organism>
<dbReference type="Gene3D" id="1.25.40.10">
    <property type="entry name" value="Tetratricopeptide repeat domain"/>
    <property type="match status" value="1"/>
</dbReference>
<dbReference type="OrthoDB" id="1427555at2759"/>
<reference evidence="7" key="1">
    <citation type="journal article" date="2015" name="Nat. Genet.">
        <title>The genome and transcriptome of the zoonotic hookworm Ancylostoma ceylanicum identify infection-specific gene families.</title>
        <authorList>
            <person name="Schwarz E.M."/>
            <person name="Hu Y."/>
            <person name="Antoshechkin I."/>
            <person name="Miller M.M."/>
            <person name="Sternberg P.W."/>
            <person name="Aroian R.V."/>
        </authorList>
    </citation>
    <scope>NUCLEOTIDE SEQUENCE</scope>
    <source>
        <strain evidence="7">HY135</strain>
    </source>
</reference>
<keyword evidence="4" id="KW-0802">TPR repeat</keyword>
<protein>
    <recommendedName>
        <fullName evidence="2">Tetratricopeptide repeat protein 38</fullName>
    </recommendedName>
</protein>
<keyword evidence="7" id="KW-1185">Reference proteome</keyword>
<accession>A0A016SI92</accession>
<evidence type="ECO:0000313" key="7">
    <source>
        <dbReference type="Proteomes" id="UP000024635"/>
    </source>
</evidence>
<sequence length="492" mass="55966">MRRILTHRQQRASYWKTPVTSSNGMAAWCAENLRDLEGWRASGLTLTTPSNECAKLFDGALRQIVSWSDCDALGGLVKTLDDMKAADPKAVLPRAFRLGLEGLGTSTCTRVNETLKTGLEQLQEDAKEYGNTREQKHAKAVLLWCEGKMRAAADIWEDILVEYPTDLMAIKFAHEAYFFMGDAKGKRDSVQAVLPKHKGTEPCYSYLHGMWAFGLEECEQYDQAEKEAVKALNLNRFDCWATHARAHCMVMQGRIDEGINFMESTVDDWRPGWIIATHNYWHNALFYIEKGDYETPLTIFDNEVCRRANRPKQSVLDLADAASMLWRLELEGVDVGKRWHDLPNLSTHSEDHVTCFNDAHLGIAFQRRGDADTEKNLYETLLDFSKNTDVDNAKVCRDVGIALYEGMQHYGKGQYDEAAEKMLPVRHEVYRIGGSNAQRDIFAQTLIQACIMSKDPEHFKQTNTLLDERSALNKNSSIGERLAAKFRKYHSM</sequence>
<proteinExistence type="inferred from homology"/>
<name>A0A016SI92_9BILA</name>
<keyword evidence="3" id="KW-0677">Repeat</keyword>
<gene>
    <name evidence="6" type="primary">Acey_s0224.g2717</name>
    <name evidence="6" type="ORF">Y032_0224g2717</name>
</gene>